<protein>
    <submittedName>
        <fullName evidence="2">Uncharacterized protein</fullName>
    </submittedName>
</protein>
<keyword evidence="3" id="KW-1185">Reference proteome</keyword>
<gene>
    <name evidence="2" type="ORF">GCM10012280_56230</name>
</gene>
<dbReference type="EMBL" id="BMMS01000029">
    <property type="protein sequence ID" value="GGO96530.1"/>
    <property type="molecule type" value="Genomic_DNA"/>
</dbReference>
<dbReference type="AlphaFoldDB" id="A0A917ZVX5"/>
<feature type="compositionally biased region" description="Polar residues" evidence="1">
    <location>
        <begin position="1"/>
        <end position="18"/>
    </location>
</feature>
<evidence type="ECO:0000313" key="3">
    <source>
        <dbReference type="Proteomes" id="UP000641932"/>
    </source>
</evidence>
<reference evidence="2" key="1">
    <citation type="journal article" date="2014" name="Int. J. Syst. Evol. Microbiol.">
        <title>Complete genome sequence of Corynebacterium casei LMG S-19264T (=DSM 44701T), isolated from a smear-ripened cheese.</title>
        <authorList>
            <consortium name="US DOE Joint Genome Institute (JGI-PGF)"/>
            <person name="Walter F."/>
            <person name="Albersmeier A."/>
            <person name="Kalinowski J."/>
            <person name="Ruckert C."/>
        </authorList>
    </citation>
    <scope>NUCLEOTIDE SEQUENCE</scope>
    <source>
        <strain evidence="2">CGMCC 4.7201</strain>
    </source>
</reference>
<organism evidence="2 3">
    <name type="scientific">Wenjunlia tyrosinilytica</name>
    <dbReference type="NCBI Taxonomy" id="1544741"/>
    <lineage>
        <taxon>Bacteria</taxon>
        <taxon>Bacillati</taxon>
        <taxon>Actinomycetota</taxon>
        <taxon>Actinomycetes</taxon>
        <taxon>Kitasatosporales</taxon>
        <taxon>Streptomycetaceae</taxon>
        <taxon>Wenjunlia</taxon>
    </lineage>
</organism>
<comment type="caution">
    <text evidence="2">The sequence shown here is derived from an EMBL/GenBank/DDBJ whole genome shotgun (WGS) entry which is preliminary data.</text>
</comment>
<name>A0A917ZVX5_9ACTN</name>
<reference evidence="2" key="2">
    <citation type="submission" date="2020-09" db="EMBL/GenBank/DDBJ databases">
        <authorList>
            <person name="Sun Q."/>
            <person name="Zhou Y."/>
        </authorList>
    </citation>
    <scope>NUCLEOTIDE SEQUENCE</scope>
    <source>
        <strain evidence="2">CGMCC 4.7201</strain>
    </source>
</reference>
<dbReference type="Proteomes" id="UP000641932">
    <property type="component" value="Unassembled WGS sequence"/>
</dbReference>
<sequence length="72" mass="8333">MFERQLLTTSPMSTASQQEPHRPLQAHLFEYGWAPDTVMVRIARTVSLTAKVGDVRPRPFENRRPKWGQRVA</sequence>
<proteinExistence type="predicted"/>
<feature type="region of interest" description="Disordered" evidence="1">
    <location>
        <begin position="1"/>
        <end position="21"/>
    </location>
</feature>
<evidence type="ECO:0000313" key="2">
    <source>
        <dbReference type="EMBL" id="GGO96530.1"/>
    </source>
</evidence>
<accession>A0A917ZVX5</accession>
<evidence type="ECO:0000256" key="1">
    <source>
        <dbReference type="SAM" id="MobiDB-lite"/>
    </source>
</evidence>